<protein>
    <recommendedName>
        <fullName evidence="1">PiggyBac transposable element-derived protein domain-containing protein</fullName>
    </recommendedName>
</protein>
<keyword evidence="3" id="KW-1185">Reference proteome</keyword>
<name>A0ABQ9GX88_9NEOP</name>
<evidence type="ECO:0000313" key="2">
    <source>
        <dbReference type="EMBL" id="KAJ8876646.1"/>
    </source>
</evidence>
<accession>A0ABQ9GX88</accession>
<dbReference type="Pfam" id="PF13843">
    <property type="entry name" value="DDE_Tnp_1_7"/>
    <property type="match status" value="1"/>
</dbReference>
<evidence type="ECO:0000259" key="1">
    <source>
        <dbReference type="Pfam" id="PF13843"/>
    </source>
</evidence>
<proteinExistence type="predicted"/>
<dbReference type="Proteomes" id="UP001159363">
    <property type="component" value="Chromosome 7"/>
</dbReference>
<dbReference type="InterPro" id="IPR029526">
    <property type="entry name" value="PGBD"/>
</dbReference>
<dbReference type="PANTHER" id="PTHR46599:SF6">
    <property type="entry name" value="DUAL SPECIFICITY PHOSPHATASE 26"/>
    <property type="match status" value="1"/>
</dbReference>
<sequence length="183" mass="21188">MANKPDKFGIKFWIAADVDSKYLFSGFRYHRKENDQPSDQILGLLEPYLQCGRNVTMDNFFTFLKLSRLLNDKKTSLLGTVNGTRSEVPPTAKNFKQQLYATYVYKHKDTTLTVYQGKVNKNVILLSLLHPSVNIAENEKKTPDTIQYYNTTKFIVYIIDQVPRKYSIKNRQSSGLFMFSSMC</sequence>
<gene>
    <name evidence="2" type="ORF">PR048_021091</name>
</gene>
<dbReference type="EMBL" id="JARBHB010000008">
    <property type="protein sequence ID" value="KAJ8876646.1"/>
    <property type="molecule type" value="Genomic_DNA"/>
</dbReference>
<feature type="domain" description="PiggyBac transposable element-derived protein" evidence="1">
    <location>
        <begin position="2"/>
        <end position="172"/>
    </location>
</feature>
<evidence type="ECO:0000313" key="3">
    <source>
        <dbReference type="Proteomes" id="UP001159363"/>
    </source>
</evidence>
<dbReference type="PANTHER" id="PTHR46599">
    <property type="entry name" value="PIGGYBAC TRANSPOSABLE ELEMENT-DERIVED PROTEIN 4"/>
    <property type="match status" value="1"/>
</dbReference>
<comment type="caution">
    <text evidence="2">The sequence shown here is derived from an EMBL/GenBank/DDBJ whole genome shotgun (WGS) entry which is preliminary data.</text>
</comment>
<reference evidence="2 3" key="1">
    <citation type="submission" date="2023-02" db="EMBL/GenBank/DDBJ databases">
        <title>LHISI_Scaffold_Assembly.</title>
        <authorList>
            <person name="Stuart O.P."/>
            <person name="Cleave R."/>
            <person name="Magrath M.J.L."/>
            <person name="Mikheyev A.S."/>
        </authorList>
    </citation>
    <scope>NUCLEOTIDE SEQUENCE [LARGE SCALE GENOMIC DNA]</scope>
    <source>
        <strain evidence="2">Daus_M_001</strain>
        <tissue evidence="2">Leg muscle</tissue>
    </source>
</reference>
<organism evidence="2 3">
    <name type="scientific">Dryococelus australis</name>
    <dbReference type="NCBI Taxonomy" id="614101"/>
    <lineage>
        <taxon>Eukaryota</taxon>
        <taxon>Metazoa</taxon>
        <taxon>Ecdysozoa</taxon>
        <taxon>Arthropoda</taxon>
        <taxon>Hexapoda</taxon>
        <taxon>Insecta</taxon>
        <taxon>Pterygota</taxon>
        <taxon>Neoptera</taxon>
        <taxon>Polyneoptera</taxon>
        <taxon>Phasmatodea</taxon>
        <taxon>Verophasmatodea</taxon>
        <taxon>Anareolatae</taxon>
        <taxon>Phasmatidae</taxon>
        <taxon>Eurycanthinae</taxon>
        <taxon>Dryococelus</taxon>
    </lineage>
</organism>